<evidence type="ECO:0000256" key="3">
    <source>
        <dbReference type="ARBA" id="ARBA00023098"/>
    </source>
</evidence>
<evidence type="ECO:0000259" key="6">
    <source>
        <dbReference type="Pfam" id="PF06722"/>
    </source>
</evidence>
<keyword evidence="3" id="KW-0443">Lipid metabolism</keyword>
<evidence type="ECO:0000313" key="7">
    <source>
        <dbReference type="EMBL" id="OQD62965.1"/>
    </source>
</evidence>
<comment type="subcellular location">
    <subcellularLocation>
        <location evidence="1">Endomembrane system</location>
        <topology evidence="1">Peripheral membrane protein</topology>
    </subcellularLocation>
</comment>
<evidence type="ECO:0000313" key="8">
    <source>
        <dbReference type="Proteomes" id="UP000191408"/>
    </source>
</evidence>
<dbReference type="FunFam" id="3.40.50.2000:FF:000100">
    <property type="entry name" value="Glycosyltransferase family 1 protein"/>
    <property type="match status" value="1"/>
</dbReference>
<dbReference type="PANTHER" id="PTHR48050:SF27">
    <property type="entry name" value="GLUCOSYLTRANSFERASE, PUTATIVE (AFU_ORTHOLOGUE AFUA_7G04880)-RELATED"/>
    <property type="match status" value="1"/>
</dbReference>
<sequence>METEMESNTAIPVDQGSDLGSDGALDLPPPYQLHSTSELLDSSATVLDNGTINISFSSKNAARLSRLLRSTSIREAGPTEPRRAAGEARSQCPPLNLVIHVVGSRGDVQPFIAYGTALQRRGHRVRLATHDAFADFVRKSGLEFFPVGGDPADLMSYMVRNPGLLPSIESLRGGDIGRKRRMMREMLVGFYNSCIMPDPVTKEPFVADAIIGNPPSFAHIHCAQALGIPVHLAFTMPWTPTSAFSHPLAHIRSREMEPGIANYLSYGMVELLTWQGLGGVINSWRERTLKLEQVAASVGPGLATYLRIPHTYCWSPSMVPKPVEWGDEIDVCGFFMRDFDEPSYSAPADLVKFLQAGPPPVYFGFGSIVVDDPERLTNVILESTRQCGVRAIISKGWSKLGGDNPQNTTQALFIGDCAHEWLFKRVSVVVHHGGAGTTACGLVNARPTIIVPFFGDQPFWGQVVASVGAGSPPIPQQTFNAERLVAALQYCLSPEASAAAHKIAGQMKVERGVDAAVESFHSHLPVAEMTCDFLPQHAARWRCKVKGKHIKLSNLAAAALIQENKIKKGNIELLRSREYNTDVSRWDPVTGGASSLLGIVTDFTTSLGGTFIDPFKNFKRYREAVRDDGSHGSVASASGVAALSAGKGIAGMAGTILRGMTVDMTLAFAEGMRNSPRLYGAEPDNYGTVKDWKSGVVVGGKAFGLGFYNGITGLVTEPYKGAKDGGALGFCKGAGRGGLGLISKPGTAMFGVCAYPAQGVYKSIVTGTDKKIKFEKFKMIDKALPFLDDATRQETVERYDEIISKKKA</sequence>
<proteinExistence type="predicted"/>
<name>A0A1V6NE79_PENPO</name>
<keyword evidence="2" id="KW-0808">Transferase</keyword>
<dbReference type="Gene3D" id="3.40.50.2000">
    <property type="entry name" value="Glycogen Phosphorylase B"/>
    <property type="match status" value="2"/>
</dbReference>
<feature type="region of interest" description="Disordered" evidence="4">
    <location>
        <begin position="1"/>
        <end position="31"/>
    </location>
</feature>
<dbReference type="InterPro" id="IPR002213">
    <property type="entry name" value="UDP_glucos_trans"/>
</dbReference>
<feature type="compositionally biased region" description="Polar residues" evidence="4">
    <location>
        <begin position="1"/>
        <end position="10"/>
    </location>
</feature>
<evidence type="ECO:0000256" key="2">
    <source>
        <dbReference type="ARBA" id="ARBA00022679"/>
    </source>
</evidence>
<dbReference type="GO" id="GO:0006629">
    <property type="term" value="P:lipid metabolic process"/>
    <property type="evidence" value="ECO:0007669"/>
    <property type="project" value="UniProtKB-KW"/>
</dbReference>
<dbReference type="CDD" id="cd03784">
    <property type="entry name" value="GT1_Gtf-like"/>
    <property type="match status" value="1"/>
</dbReference>
<protein>
    <submittedName>
        <fullName evidence="7">Uncharacterized protein</fullName>
    </submittedName>
</protein>
<dbReference type="PANTHER" id="PTHR48050">
    <property type="entry name" value="STEROL 3-BETA-GLUCOSYLTRANSFERASE"/>
    <property type="match status" value="1"/>
</dbReference>
<dbReference type="GO" id="GO:0016906">
    <property type="term" value="F:sterol 3-beta-glucosyltransferase activity"/>
    <property type="evidence" value="ECO:0007669"/>
    <property type="project" value="UniProtKB-ARBA"/>
</dbReference>
<evidence type="ECO:0000256" key="4">
    <source>
        <dbReference type="SAM" id="MobiDB-lite"/>
    </source>
</evidence>
<dbReference type="STRING" id="60169.A0A1V6NE79"/>
<organism evidence="7 8">
    <name type="scientific">Penicillium polonicum</name>
    <dbReference type="NCBI Taxonomy" id="60169"/>
    <lineage>
        <taxon>Eukaryota</taxon>
        <taxon>Fungi</taxon>
        <taxon>Dikarya</taxon>
        <taxon>Ascomycota</taxon>
        <taxon>Pezizomycotina</taxon>
        <taxon>Eurotiomycetes</taxon>
        <taxon>Eurotiomycetidae</taxon>
        <taxon>Eurotiales</taxon>
        <taxon>Aspergillaceae</taxon>
        <taxon>Penicillium</taxon>
    </lineage>
</organism>
<dbReference type="GO" id="GO:0012505">
    <property type="term" value="C:endomembrane system"/>
    <property type="evidence" value="ECO:0007669"/>
    <property type="project" value="UniProtKB-SubCell"/>
</dbReference>
<dbReference type="InterPro" id="IPR004276">
    <property type="entry name" value="GlycoTrans_28_N"/>
</dbReference>
<dbReference type="SUPFAM" id="SSF53756">
    <property type="entry name" value="UDP-Glycosyltransferase/glycogen phosphorylase"/>
    <property type="match status" value="1"/>
</dbReference>
<comment type="caution">
    <text evidence="7">The sequence shown here is derived from an EMBL/GenBank/DDBJ whole genome shotgun (WGS) entry which is preliminary data.</text>
</comment>
<gene>
    <name evidence="7" type="ORF">PENPOL_c010G03360</name>
</gene>
<dbReference type="FunFam" id="3.40.50.2000:FF:000009">
    <property type="entry name" value="Sterol 3-beta-glucosyltransferase UGT80A2"/>
    <property type="match status" value="1"/>
</dbReference>
<dbReference type="Pfam" id="PF03033">
    <property type="entry name" value="Glyco_transf_28"/>
    <property type="match status" value="1"/>
</dbReference>
<accession>A0A1V6NE79</accession>
<feature type="domain" description="Erythromycin biosynthesis protein CIII-like C-terminal" evidence="6">
    <location>
        <begin position="422"/>
        <end position="507"/>
    </location>
</feature>
<feature type="domain" description="Glycosyltransferase family 28 N-terminal" evidence="5">
    <location>
        <begin position="98"/>
        <end position="244"/>
    </location>
</feature>
<dbReference type="Pfam" id="PF06722">
    <property type="entry name" value="EryCIII-like_C"/>
    <property type="match status" value="1"/>
</dbReference>
<dbReference type="EMBL" id="MDYM01000010">
    <property type="protein sequence ID" value="OQD62965.1"/>
    <property type="molecule type" value="Genomic_DNA"/>
</dbReference>
<evidence type="ECO:0000256" key="1">
    <source>
        <dbReference type="ARBA" id="ARBA00004184"/>
    </source>
</evidence>
<dbReference type="GO" id="GO:0005975">
    <property type="term" value="P:carbohydrate metabolic process"/>
    <property type="evidence" value="ECO:0007669"/>
    <property type="project" value="InterPro"/>
</dbReference>
<reference evidence="8" key="1">
    <citation type="journal article" date="2017" name="Nat. Microbiol.">
        <title>Global analysis of biosynthetic gene clusters reveals vast potential of secondary metabolite production in Penicillium species.</title>
        <authorList>
            <person name="Nielsen J.C."/>
            <person name="Grijseels S."/>
            <person name="Prigent S."/>
            <person name="Ji B."/>
            <person name="Dainat J."/>
            <person name="Nielsen K.F."/>
            <person name="Frisvad J.C."/>
            <person name="Workman M."/>
            <person name="Nielsen J."/>
        </authorList>
    </citation>
    <scope>NUCLEOTIDE SEQUENCE [LARGE SCALE GENOMIC DNA]</scope>
    <source>
        <strain evidence="8">IBT 4502</strain>
    </source>
</reference>
<dbReference type="AlphaFoldDB" id="A0A1V6NE79"/>
<keyword evidence="8" id="KW-1185">Reference proteome</keyword>
<evidence type="ECO:0000259" key="5">
    <source>
        <dbReference type="Pfam" id="PF03033"/>
    </source>
</evidence>
<dbReference type="InterPro" id="IPR010610">
    <property type="entry name" value="EryCIII-like_C"/>
</dbReference>
<dbReference type="Proteomes" id="UP000191408">
    <property type="component" value="Unassembled WGS sequence"/>
</dbReference>
<dbReference type="InterPro" id="IPR050426">
    <property type="entry name" value="Glycosyltransferase_28"/>
</dbReference>